<keyword evidence="2" id="KW-1185">Reference proteome</keyword>
<protein>
    <submittedName>
        <fullName evidence="1">Uncharacterized protein</fullName>
    </submittedName>
</protein>
<evidence type="ECO:0000313" key="1">
    <source>
        <dbReference type="EMBL" id="QYX32915.1"/>
    </source>
</evidence>
<name>A0ABX8X2P3_9CYAN</name>
<sequence length="192" mass="21786">MLKVKRCIDEINAFVAETTTLSKGVAMNKYLEFFQTLHDEVAPTGYLGRGSHYSVLRSVVWHNNLQHPLTKAVYHDLAIIWDEDHDIRVIEVVKLLYFAGLLTPAIIVGERKGSFTLLVSEQTVEEAGKKWLCAYQKAVEKITQSLYDPWAATVASINSRDYGIINDDSEKVVQYLQTINMLWQLGIKPSEV</sequence>
<accession>A0ABX8X2P3</accession>
<organism evidence="1 2">
    <name type="scientific">Sphaerospermopsis torques-reginae ITEP-024</name>
    <dbReference type="NCBI Taxonomy" id="984208"/>
    <lineage>
        <taxon>Bacteria</taxon>
        <taxon>Bacillati</taxon>
        <taxon>Cyanobacteriota</taxon>
        <taxon>Cyanophyceae</taxon>
        <taxon>Nostocales</taxon>
        <taxon>Aphanizomenonaceae</taxon>
        <taxon>Sphaerospermopsis</taxon>
        <taxon>Sphaerospermopsis torques-reginae</taxon>
    </lineage>
</organism>
<evidence type="ECO:0000313" key="2">
    <source>
        <dbReference type="Proteomes" id="UP000826540"/>
    </source>
</evidence>
<gene>
    <name evidence="1" type="ORF">K2F26_06110</name>
</gene>
<reference evidence="1 2" key="1">
    <citation type="journal article" date="2022" name="J. Am. Chem. Soc.">
        <title>Biosynthesis of Guanitoxin Enables Global Environmental Detection in Freshwater Cyanobacteria.</title>
        <authorList>
            <person name="Lima S.T."/>
            <person name="Fallon T.R."/>
            <person name="Cordoza J.L."/>
            <person name="Chekan J.R."/>
            <person name="Delbaje E."/>
            <person name="Hopiavuori A.R."/>
            <person name="Alvarenga D.O."/>
            <person name="Wood S.M."/>
            <person name="Luhavaya H."/>
            <person name="Baumgartner J.T."/>
            <person name="Dorr F.A."/>
            <person name="Etchegaray A."/>
            <person name="Pinto E."/>
            <person name="McKinnie S.M.K."/>
            <person name="Fiore M.F."/>
            <person name="Moore B.S."/>
        </authorList>
    </citation>
    <scope>NUCLEOTIDE SEQUENCE [LARGE SCALE GENOMIC DNA]</scope>
    <source>
        <strain evidence="1 2">ITEP-024</strain>
    </source>
</reference>
<dbReference type="Proteomes" id="UP000826540">
    <property type="component" value="Chromosome"/>
</dbReference>
<proteinExistence type="predicted"/>
<dbReference type="RefSeq" id="WP_220610756.1">
    <property type="nucleotide sequence ID" value="NZ_CP080598.1"/>
</dbReference>
<dbReference type="EMBL" id="CP080598">
    <property type="protein sequence ID" value="QYX32915.1"/>
    <property type="molecule type" value="Genomic_DNA"/>
</dbReference>